<reference evidence="1 2" key="1">
    <citation type="submission" date="2024-03" db="EMBL/GenBank/DDBJ databases">
        <title>Cognatishimia coralii sp. nov., a marine bacterium isolated from coral surrounding seawater.</title>
        <authorList>
            <person name="Liu X."/>
            <person name="Liu S."/>
            <person name="Sun H."/>
            <person name="Zhang Y."/>
        </authorList>
    </citation>
    <scope>NUCLEOTIDE SEQUENCE [LARGE SCALE GENOMIC DNA]</scope>
    <source>
        <strain evidence="1 2">D5M38</strain>
    </source>
</reference>
<comment type="caution">
    <text evidence="1">The sequence shown here is derived from an EMBL/GenBank/DDBJ whole genome shotgun (WGS) entry which is preliminary data.</text>
</comment>
<name>A0ABU8QBU8_9RHOB</name>
<dbReference type="RefSeq" id="WP_339401961.1">
    <property type="nucleotide sequence ID" value="NZ_JBBGAZ010000001.1"/>
</dbReference>
<sequence length="95" mass="11051">MALWRRIISLFVPGPRRPLATRQPQFKDREVELGMEATDMKVVDAAHRRNQSLDRGNTWHGSFAEATDRSVKTFKDDADYARDYHRLYGPKDETS</sequence>
<dbReference type="Proteomes" id="UP001368270">
    <property type="component" value="Unassembled WGS sequence"/>
</dbReference>
<proteinExistence type="predicted"/>
<dbReference type="EMBL" id="JBBGAZ010000001">
    <property type="protein sequence ID" value="MEJ5216886.1"/>
    <property type="molecule type" value="Genomic_DNA"/>
</dbReference>
<evidence type="ECO:0000313" key="2">
    <source>
        <dbReference type="Proteomes" id="UP001368270"/>
    </source>
</evidence>
<gene>
    <name evidence="1" type="ORF">WG622_01415</name>
</gene>
<protein>
    <submittedName>
        <fullName evidence="1">Uncharacterized protein</fullName>
    </submittedName>
</protein>
<keyword evidence="2" id="KW-1185">Reference proteome</keyword>
<evidence type="ECO:0000313" key="1">
    <source>
        <dbReference type="EMBL" id="MEJ5216886.1"/>
    </source>
</evidence>
<accession>A0ABU8QBU8</accession>
<organism evidence="1 2">
    <name type="scientific">Cognatishimia coralii</name>
    <dbReference type="NCBI Taxonomy" id="3083254"/>
    <lineage>
        <taxon>Bacteria</taxon>
        <taxon>Pseudomonadati</taxon>
        <taxon>Pseudomonadota</taxon>
        <taxon>Alphaproteobacteria</taxon>
        <taxon>Rhodobacterales</taxon>
        <taxon>Paracoccaceae</taxon>
        <taxon>Cognatishimia</taxon>
    </lineage>
</organism>